<dbReference type="HAMAP" id="MF_00097">
    <property type="entry name" value="TMP_synthase"/>
    <property type="match status" value="1"/>
</dbReference>
<comment type="function">
    <text evidence="9">Condenses 4-methyl-5-(beta-hydroxyethyl)thiazole monophosphate (THZ-P) and 2-methyl-4-amino-5-hydroxymethyl pyrimidine pyrophosphate (HMP-PP) to form thiamine monophosphate (TMP).</text>
</comment>
<dbReference type="Proteomes" id="UP001250932">
    <property type="component" value="Unassembled WGS sequence"/>
</dbReference>
<comment type="catalytic activity">
    <reaction evidence="6 9 10">
        <text>4-methyl-5-(2-phosphooxyethyl)-thiazole + 4-amino-2-methyl-5-(diphosphooxymethyl)pyrimidine + H(+) = thiamine phosphate + diphosphate</text>
        <dbReference type="Rhea" id="RHEA:22328"/>
        <dbReference type="ChEBI" id="CHEBI:15378"/>
        <dbReference type="ChEBI" id="CHEBI:33019"/>
        <dbReference type="ChEBI" id="CHEBI:37575"/>
        <dbReference type="ChEBI" id="CHEBI:57841"/>
        <dbReference type="ChEBI" id="CHEBI:58296"/>
        <dbReference type="EC" id="2.5.1.3"/>
    </reaction>
</comment>
<dbReference type="PANTHER" id="PTHR20857:SF15">
    <property type="entry name" value="THIAMINE-PHOSPHATE SYNTHASE"/>
    <property type="match status" value="1"/>
</dbReference>
<feature type="binding site" evidence="9">
    <location>
        <begin position="39"/>
        <end position="43"/>
    </location>
    <ligand>
        <name>4-amino-2-methyl-5-(diphosphooxymethyl)pyrimidine</name>
        <dbReference type="ChEBI" id="CHEBI:57841"/>
    </ligand>
</feature>
<feature type="binding site" evidence="9">
    <location>
        <position position="72"/>
    </location>
    <ligand>
        <name>Mg(2+)</name>
        <dbReference type="ChEBI" id="CHEBI:18420"/>
    </ligand>
</feature>
<sequence>MPTFNLHGAYLLLDEQWASQVSLLRVLEIAAQCGVRLFQYRNKIDSMRDAYQKAKPLRQAALDMETIFIVNDRCDLALSLEADGVHLGQEDLPIDLAREILGHEKIIGISTHRPEEVKAAMAEGADYLGFGPIFPTSTKADHEPVVGVEGLSYVRNLTTLPIFAIGGISLDVVPAIQQAGANGVAVASVVYRSENIQQTLQHLVKFFPAKYS</sequence>
<comment type="pathway">
    <text evidence="1 9 11">Cofactor biosynthesis; thiamine diphosphate biosynthesis; thiamine phosphate from 4-amino-2-methyl-5-diphosphomethylpyrimidine and 4-methyl-5-(2-phosphoethyl)-thiazole: step 1/1.</text>
</comment>
<protein>
    <recommendedName>
        <fullName evidence="9">Thiamine-phosphate synthase</fullName>
        <shortName evidence="9">TP synthase</shortName>
        <shortName evidence="9">TPS</shortName>
        <ecNumber evidence="9">2.5.1.3</ecNumber>
    </recommendedName>
    <alternativeName>
        <fullName evidence="9">Thiamine-phosphate pyrophosphorylase</fullName>
        <shortName evidence="9">TMP pyrophosphorylase</shortName>
        <shortName evidence="9">TMP-PPase</shortName>
    </alternativeName>
</protein>
<evidence type="ECO:0000256" key="6">
    <source>
        <dbReference type="ARBA" id="ARBA00047334"/>
    </source>
</evidence>
<feature type="binding site" evidence="9">
    <location>
        <begin position="136"/>
        <end position="138"/>
    </location>
    <ligand>
        <name>2-[(2R,5Z)-2-carboxy-4-methylthiazol-5(2H)-ylidene]ethyl phosphate</name>
        <dbReference type="ChEBI" id="CHEBI:62899"/>
    </ligand>
</feature>
<evidence type="ECO:0000259" key="12">
    <source>
        <dbReference type="Pfam" id="PF02581"/>
    </source>
</evidence>
<comment type="caution">
    <text evidence="13">The sequence shown here is derived from an EMBL/GenBank/DDBJ whole genome shotgun (WGS) entry which is preliminary data.</text>
</comment>
<evidence type="ECO:0000256" key="11">
    <source>
        <dbReference type="RuleBase" id="RU004253"/>
    </source>
</evidence>
<feature type="domain" description="Thiamine phosphate synthase/TenI" evidence="12">
    <location>
        <begin position="10"/>
        <end position="188"/>
    </location>
</feature>
<dbReference type="InterPro" id="IPR013785">
    <property type="entry name" value="Aldolase_TIM"/>
</dbReference>
<dbReference type="InterPro" id="IPR034291">
    <property type="entry name" value="TMP_synthase"/>
</dbReference>
<dbReference type="SUPFAM" id="SSF51391">
    <property type="entry name" value="Thiamin phosphate synthase"/>
    <property type="match status" value="1"/>
</dbReference>
<comment type="caution">
    <text evidence="9">Lacks conserved residue(s) required for the propagation of feature annotation.</text>
</comment>
<feature type="binding site" evidence="9">
    <location>
        <position position="71"/>
    </location>
    <ligand>
        <name>4-amino-2-methyl-5-(diphosphooxymethyl)pyrimidine</name>
        <dbReference type="ChEBI" id="CHEBI:57841"/>
    </ligand>
</feature>
<dbReference type="PANTHER" id="PTHR20857">
    <property type="entry name" value="THIAMINE-PHOSPHATE PYROPHOSPHORYLASE"/>
    <property type="match status" value="1"/>
</dbReference>
<keyword evidence="3 9" id="KW-0479">Metal-binding</keyword>
<feature type="binding site" evidence="9">
    <location>
        <position position="139"/>
    </location>
    <ligand>
        <name>4-amino-2-methyl-5-(diphosphooxymethyl)pyrimidine</name>
        <dbReference type="ChEBI" id="CHEBI:57841"/>
    </ligand>
</feature>
<evidence type="ECO:0000256" key="8">
    <source>
        <dbReference type="ARBA" id="ARBA00047883"/>
    </source>
</evidence>
<evidence type="ECO:0000256" key="10">
    <source>
        <dbReference type="RuleBase" id="RU003826"/>
    </source>
</evidence>
<evidence type="ECO:0000256" key="2">
    <source>
        <dbReference type="ARBA" id="ARBA00022679"/>
    </source>
</evidence>
<feature type="binding site" evidence="9">
    <location>
        <position position="167"/>
    </location>
    <ligand>
        <name>2-[(2R,5Z)-2-carboxy-4-methylthiazol-5(2H)-ylidene]ethyl phosphate</name>
        <dbReference type="ChEBI" id="CHEBI:62899"/>
    </ligand>
</feature>
<dbReference type="EMBL" id="JAQOUE010000001">
    <property type="protein sequence ID" value="MDT7041055.1"/>
    <property type="molecule type" value="Genomic_DNA"/>
</dbReference>
<evidence type="ECO:0000313" key="13">
    <source>
        <dbReference type="EMBL" id="MDT7041055.1"/>
    </source>
</evidence>
<dbReference type="RefSeq" id="WP_313831414.1">
    <property type="nucleotide sequence ID" value="NZ_JAQOUE010000001.1"/>
</dbReference>
<dbReference type="InterPro" id="IPR022998">
    <property type="entry name" value="ThiamineP_synth_TenI"/>
</dbReference>
<evidence type="ECO:0000256" key="7">
    <source>
        <dbReference type="ARBA" id="ARBA00047851"/>
    </source>
</evidence>
<evidence type="ECO:0000256" key="9">
    <source>
        <dbReference type="HAMAP-Rule" id="MF_00097"/>
    </source>
</evidence>
<evidence type="ECO:0000256" key="5">
    <source>
        <dbReference type="ARBA" id="ARBA00022977"/>
    </source>
</evidence>
<comment type="cofactor">
    <cofactor evidence="9">
        <name>Mg(2+)</name>
        <dbReference type="ChEBI" id="CHEBI:18420"/>
    </cofactor>
    <text evidence="9">Binds 1 Mg(2+) ion per subunit.</text>
</comment>
<dbReference type="InterPro" id="IPR036206">
    <property type="entry name" value="ThiamineP_synth_sf"/>
</dbReference>
<comment type="catalytic activity">
    <reaction evidence="8 9 10">
        <text>2-[(2R,5Z)-2-carboxy-4-methylthiazol-5(2H)-ylidene]ethyl phosphate + 4-amino-2-methyl-5-(diphosphooxymethyl)pyrimidine + 2 H(+) = thiamine phosphate + CO2 + diphosphate</text>
        <dbReference type="Rhea" id="RHEA:47844"/>
        <dbReference type="ChEBI" id="CHEBI:15378"/>
        <dbReference type="ChEBI" id="CHEBI:16526"/>
        <dbReference type="ChEBI" id="CHEBI:33019"/>
        <dbReference type="ChEBI" id="CHEBI:37575"/>
        <dbReference type="ChEBI" id="CHEBI:57841"/>
        <dbReference type="ChEBI" id="CHEBI:62899"/>
        <dbReference type="EC" id="2.5.1.3"/>
    </reaction>
</comment>
<feature type="binding site" evidence="9">
    <location>
        <position position="110"/>
    </location>
    <ligand>
        <name>4-amino-2-methyl-5-(diphosphooxymethyl)pyrimidine</name>
        <dbReference type="ChEBI" id="CHEBI:57841"/>
    </ligand>
</feature>
<comment type="catalytic activity">
    <reaction evidence="7 9 10">
        <text>2-(2-carboxy-4-methylthiazol-5-yl)ethyl phosphate + 4-amino-2-methyl-5-(diphosphooxymethyl)pyrimidine + 2 H(+) = thiamine phosphate + CO2 + diphosphate</text>
        <dbReference type="Rhea" id="RHEA:47848"/>
        <dbReference type="ChEBI" id="CHEBI:15378"/>
        <dbReference type="ChEBI" id="CHEBI:16526"/>
        <dbReference type="ChEBI" id="CHEBI:33019"/>
        <dbReference type="ChEBI" id="CHEBI:37575"/>
        <dbReference type="ChEBI" id="CHEBI:57841"/>
        <dbReference type="ChEBI" id="CHEBI:62890"/>
        <dbReference type="EC" id="2.5.1.3"/>
    </reaction>
</comment>
<evidence type="ECO:0000256" key="3">
    <source>
        <dbReference type="ARBA" id="ARBA00022723"/>
    </source>
</evidence>
<dbReference type="Gene3D" id="3.20.20.70">
    <property type="entry name" value="Aldolase class I"/>
    <property type="match status" value="1"/>
</dbReference>
<dbReference type="NCBIfam" id="TIGR00693">
    <property type="entry name" value="thiE"/>
    <property type="match status" value="1"/>
</dbReference>
<organism evidence="13 14">
    <name type="scientific">Candidatus Nitronereus thalassa</name>
    <dbReference type="NCBI Taxonomy" id="3020898"/>
    <lineage>
        <taxon>Bacteria</taxon>
        <taxon>Pseudomonadati</taxon>
        <taxon>Nitrospirota</taxon>
        <taxon>Nitrospiria</taxon>
        <taxon>Nitrospirales</taxon>
        <taxon>Nitrospiraceae</taxon>
        <taxon>Candidatus Nitronereus</taxon>
    </lineage>
</organism>
<dbReference type="CDD" id="cd00564">
    <property type="entry name" value="TMP_TenI"/>
    <property type="match status" value="1"/>
</dbReference>
<reference evidence="13 14" key="1">
    <citation type="journal article" date="2023" name="ISME J.">
        <title>Cultivation and genomic characterization of novel and ubiquitous marine nitrite-oxidizing bacteria from the Nitrospirales.</title>
        <authorList>
            <person name="Mueller A.J."/>
            <person name="Daebeler A."/>
            <person name="Herbold C.W."/>
            <person name="Kirkegaard R.H."/>
            <person name="Daims H."/>
        </authorList>
    </citation>
    <scope>NUCLEOTIDE SEQUENCE [LARGE SCALE GENOMIC DNA]</scope>
    <source>
        <strain evidence="13 14">EB</strain>
    </source>
</reference>
<feature type="binding site" evidence="9">
    <location>
        <position position="91"/>
    </location>
    <ligand>
        <name>Mg(2+)</name>
        <dbReference type="ChEBI" id="CHEBI:18420"/>
    </ligand>
</feature>
<evidence type="ECO:0000256" key="4">
    <source>
        <dbReference type="ARBA" id="ARBA00022842"/>
    </source>
</evidence>
<evidence type="ECO:0000313" key="14">
    <source>
        <dbReference type="Proteomes" id="UP001250932"/>
    </source>
</evidence>
<dbReference type="EC" id="2.5.1.3" evidence="9"/>
<accession>A0ABU3K3R9</accession>
<keyword evidence="2 9" id="KW-0808">Transferase</keyword>
<keyword evidence="14" id="KW-1185">Reference proteome</keyword>
<dbReference type="Pfam" id="PF02581">
    <property type="entry name" value="TMP-TENI"/>
    <property type="match status" value="1"/>
</dbReference>
<name>A0ABU3K3R9_9BACT</name>
<dbReference type="GO" id="GO:0004789">
    <property type="term" value="F:thiamine-phosphate diphosphorylase activity"/>
    <property type="evidence" value="ECO:0007669"/>
    <property type="project" value="UniProtKB-EC"/>
</dbReference>
<gene>
    <name evidence="9 13" type="primary">thiE</name>
    <name evidence="13" type="ORF">PPG34_01755</name>
</gene>
<evidence type="ECO:0000256" key="1">
    <source>
        <dbReference type="ARBA" id="ARBA00005165"/>
    </source>
</evidence>
<proteinExistence type="inferred from homology"/>
<keyword evidence="5 9" id="KW-0784">Thiamine biosynthesis</keyword>
<keyword evidence="4 9" id="KW-0460">Magnesium</keyword>
<comment type="similarity">
    <text evidence="9 10">Belongs to the thiamine-phosphate synthase family.</text>
</comment>